<feature type="region of interest" description="Disordered" evidence="1">
    <location>
        <begin position="110"/>
        <end position="129"/>
    </location>
</feature>
<evidence type="ECO:0000313" key="2">
    <source>
        <dbReference type="EMBL" id="QDV39173.1"/>
    </source>
</evidence>
<dbReference type="EMBL" id="CP036427">
    <property type="protein sequence ID" value="QDV39173.1"/>
    <property type="molecule type" value="Genomic_DNA"/>
</dbReference>
<sequence>MEEAARVAGRKKSRYEGLLGLRLPGPPQVYTERYAAYYPSGLYDSYVAAEAEDLAVASYRDRYTIRGLRKPRTFYYNPLDADGFDEVLDPVVLEPVVQFTLYLKLRYDAGPAAGDPDRPEGPGSDEPPG</sequence>
<gene>
    <name evidence="2" type="ORF">ElP_71370</name>
</gene>
<dbReference type="Proteomes" id="UP000317835">
    <property type="component" value="Plasmid pElP_1"/>
</dbReference>
<protein>
    <submittedName>
        <fullName evidence="2">Uncharacterized protein</fullName>
    </submittedName>
</protein>
<dbReference type="AlphaFoldDB" id="A0A518HEA0"/>
<geneLocation type="plasmid" evidence="3">
    <name>pelp_1</name>
</geneLocation>
<evidence type="ECO:0000256" key="1">
    <source>
        <dbReference type="SAM" id="MobiDB-lite"/>
    </source>
</evidence>
<keyword evidence="3" id="KW-1185">Reference proteome</keyword>
<accession>A0A518HEA0</accession>
<proteinExistence type="predicted"/>
<reference evidence="2 3" key="1">
    <citation type="submission" date="2019-02" db="EMBL/GenBank/DDBJ databases">
        <title>Deep-cultivation of Planctomycetes and their phenomic and genomic characterization uncovers novel biology.</title>
        <authorList>
            <person name="Wiegand S."/>
            <person name="Jogler M."/>
            <person name="Boedeker C."/>
            <person name="Pinto D."/>
            <person name="Vollmers J."/>
            <person name="Rivas-Marin E."/>
            <person name="Kohn T."/>
            <person name="Peeters S.H."/>
            <person name="Heuer A."/>
            <person name="Rast P."/>
            <person name="Oberbeckmann S."/>
            <person name="Bunk B."/>
            <person name="Jeske O."/>
            <person name="Meyerdierks A."/>
            <person name="Storesund J.E."/>
            <person name="Kallscheuer N."/>
            <person name="Luecker S."/>
            <person name="Lage O.M."/>
            <person name="Pohl T."/>
            <person name="Merkel B.J."/>
            <person name="Hornburger P."/>
            <person name="Mueller R.-W."/>
            <person name="Bruemmer F."/>
            <person name="Labrenz M."/>
            <person name="Spormann A.M."/>
            <person name="Op den Camp H."/>
            <person name="Overmann J."/>
            <person name="Amann R."/>
            <person name="Jetten M.S.M."/>
            <person name="Mascher T."/>
            <person name="Medema M.H."/>
            <person name="Devos D.P."/>
            <person name="Kaster A.-K."/>
            <person name="Ovreas L."/>
            <person name="Rohde M."/>
            <person name="Galperin M.Y."/>
            <person name="Jogler C."/>
        </authorList>
    </citation>
    <scope>NUCLEOTIDE SEQUENCE [LARGE SCALE GENOMIC DNA]</scope>
    <source>
        <strain evidence="2 3">ElP</strain>
        <plasmid evidence="3">pelp_1</plasmid>
    </source>
</reference>
<dbReference type="KEGG" id="tpla:ElP_71370"/>
<evidence type="ECO:0000313" key="3">
    <source>
        <dbReference type="Proteomes" id="UP000317835"/>
    </source>
</evidence>
<organism evidence="2 3">
    <name type="scientific">Tautonia plasticadhaerens</name>
    <dbReference type="NCBI Taxonomy" id="2527974"/>
    <lineage>
        <taxon>Bacteria</taxon>
        <taxon>Pseudomonadati</taxon>
        <taxon>Planctomycetota</taxon>
        <taxon>Planctomycetia</taxon>
        <taxon>Isosphaerales</taxon>
        <taxon>Isosphaeraceae</taxon>
        <taxon>Tautonia</taxon>
    </lineage>
</organism>
<keyword evidence="2" id="KW-0614">Plasmid</keyword>
<name>A0A518HEA0_9BACT</name>